<protein>
    <recommendedName>
        <fullName evidence="5">SAC domain-containing protein</fullName>
    </recommendedName>
</protein>
<evidence type="ECO:0000256" key="1">
    <source>
        <dbReference type="ARBA" id="ARBA00004308"/>
    </source>
</evidence>
<name>A0AAD5WJG8_PARTN</name>
<keyword evidence="2" id="KW-0378">Hydrolase</keyword>
<accession>A0AAD5WJG8</accession>
<comment type="subcellular location">
    <subcellularLocation>
        <location evidence="1">Endomembrane system</location>
    </subcellularLocation>
</comment>
<dbReference type="InterPro" id="IPR002013">
    <property type="entry name" value="SAC_dom"/>
</dbReference>
<keyword evidence="7" id="KW-1185">Reference proteome</keyword>
<feature type="region of interest" description="Disordered" evidence="4">
    <location>
        <begin position="1"/>
        <end position="46"/>
    </location>
</feature>
<dbReference type="EMBL" id="JAHQIW010007163">
    <property type="protein sequence ID" value="KAJ1372607.1"/>
    <property type="molecule type" value="Genomic_DNA"/>
</dbReference>
<proteinExistence type="predicted"/>
<evidence type="ECO:0000313" key="7">
    <source>
        <dbReference type="Proteomes" id="UP001196413"/>
    </source>
</evidence>
<evidence type="ECO:0000259" key="5">
    <source>
        <dbReference type="PROSITE" id="PS50275"/>
    </source>
</evidence>
<dbReference type="GO" id="GO:0012505">
    <property type="term" value="C:endomembrane system"/>
    <property type="evidence" value="ECO:0007669"/>
    <property type="project" value="UniProtKB-SubCell"/>
</dbReference>
<dbReference type="PROSITE" id="PS50275">
    <property type="entry name" value="SAC"/>
    <property type="match status" value="1"/>
</dbReference>
<evidence type="ECO:0000256" key="2">
    <source>
        <dbReference type="ARBA" id="ARBA00022801"/>
    </source>
</evidence>
<evidence type="ECO:0000256" key="3">
    <source>
        <dbReference type="ARBA" id="ARBA00023136"/>
    </source>
</evidence>
<feature type="region of interest" description="Disordered" evidence="4">
    <location>
        <begin position="795"/>
        <end position="818"/>
    </location>
</feature>
<feature type="compositionally biased region" description="Acidic residues" evidence="4">
    <location>
        <begin position="809"/>
        <end position="818"/>
    </location>
</feature>
<dbReference type="GO" id="GO:0046856">
    <property type="term" value="P:phosphatidylinositol dephosphorylation"/>
    <property type="evidence" value="ECO:0007669"/>
    <property type="project" value="InterPro"/>
</dbReference>
<dbReference type="PANTHER" id="PTHR45738">
    <property type="entry name" value="POLYPHOSPHOINOSITIDE PHOSPHATASE"/>
    <property type="match status" value="1"/>
</dbReference>
<gene>
    <name evidence="6" type="ORF">KIN20_034800</name>
</gene>
<feature type="domain" description="SAC" evidence="5">
    <location>
        <begin position="236"/>
        <end position="607"/>
    </location>
</feature>
<dbReference type="PANTHER" id="PTHR45738:SF5">
    <property type="entry name" value="POLYPHOSPHOINOSITIDE PHOSPHATASE"/>
    <property type="match status" value="1"/>
</dbReference>
<comment type="caution">
    <text evidence="6">The sequence shown here is derived from an EMBL/GenBank/DDBJ whole genome shotgun (WGS) entry which is preliminary data.</text>
</comment>
<dbReference type="Pfam" id="PF02383">
    <property type="entry name" value="Syja_N"/>
    <property type="match status" value="1"/>
</dbReference>
<dbReference type="GO" id="GO:0043813">
    <property type="term" value="F:phosphatidylinositol-3,5-bisphosphate 5-phosphatase activity"/>
    <property type="evidence" value="ECO:0007669"/>
    <property type="project" value="InterPro"/>
</dbReference>
<dbReference type="AlphaFoldDB" id="A0AAD5WJG8"/>
<reference evidence="6" key="1">
    <citation type="submission" date="2021-06" db="EMBL/GenBank/DDBJ databases">
        <title>Parelaphostrongylus tenuis whole genome reference sequence.</title>
        <authorList>
            <person name="Garwood T.J."/>
            <person name="Larsen P.A."/>
            <person name="Fountain-Jones N.M."/>
            <person name="Garbe J.R."/>
            <person name="Macchietto M.G."/>
            <person name="Kania S.A."/>
            <person name="Gerhold R.W."/>
            <person name="Richards J.E."/>
            <person name="Wolf T.M."/>
        </authorList>
    </citation>
    <scope>NUCLEOTIDE SEQUENCE</scope>
    <source>
        <strain evidence="6">MNPRO001-30</strain>
        <tissue evidence="6">Meninges</tissue>
    </source>
</reference>
<dbReference type="Proteomes" id="UP001196413">
    <property type="component" value="Unassembled WGS sequence"/>
</dbReference>
<evidence type="ECO:0000313" key="6">
    <source>
        <dbReference type="EMBL" id="KAJ1372607.1"/>
    </source>
</evidence>
<evidence type="ECO:0000256" key="4">
    <source>
        <dbReference type="SAM" id="MobiDB-lite"/>
    </source>
</evidence>
<sequence>MSGSKESSSSAENHTSPAAPANTTVTNASSTNSMNVPTGTTSSMKTGSTLEVLNMAKSTTPPSATVTPVSTAKQPYMRGRLRRVTVYETPERFYLVGCDVSGTRFRLLKIDRIDTKTLLTGEPECDYTKEEILELLATVTESNFVISQSSEIKATGRSSSSKGSPQTIIERVSNAFGVLGVVRFLEGYYIIIVTKANIVATLGYHYIYKIAEVAVISLAVDGLSTSSEEQRYVKLFQSVDLSTDFYFSYTYDLSRSLQENVISTDWDRDGSRQLNSDQRFVWNSFLLEPLRSNLVSEHWLLEIVHGSIGQQVIDLPVAKLSLTLIGRRSAKYAGTRYLKRGANEDGSVANDVETEQVLWDVSSSPNFNFGRFSAFVQRRGSVPLRWSQDPATRGVVGKPLILIDIHEPHAQTAAAHFRELRAKYGNPIIVMNLVKRREKRGQENVLHDQFLKAVNYLNQFLPLSEHICYLSFDVARCNKMSNVSSNVLTKMEEIGFKAVQAHGWFQSFPMPYTRSIDYRSTLPDFKPLLSGDKRFLLQHGVSRTNCVDCLDRTNVAQFGIGRVALACQLYAMGVLDSPCLSLQSELCRAFEDKFDHHGDTLAWQYAGSQLVHSIKTYKKISAFQERSRDVIQTLSRYYSNTFGDYDKQAAINLFLGVFKPQISSNQALWDLTTDYYLHFPTHSRVNTDYCAWMYEEEDIKKMISKEFGQDEAQEEQPNEEKIQGNNALLHRVPLQLSSLDDFHDFYRVFEMTTLEYRVKTQIIVDSQGLNLHGINQEGLASGQFIRSMEKLWKNESKEKTKKTGRGGESDDEDDDTLEEEQIEDEVVQYEPAWIRLVNGNISDRPCQQMNTRSRRELNEHPGLASGLLSAKEAYGIRSLNPSDNALSFYESYVKFGGYKFNTEDWIEHKPTLLTDLNIPSIQFRPTIFTTDDVFKTTMPEVSKSSLKFYEKSFITIDDYFAKADTAAFSAYPSVF</sequence>
<keyword evidence="3" id="KW-0472">Membrane</keyword>
<organism evidence="6 7">
    <name type="scientific">Parelaphostrongylus tenuis</name>
    <name type="common">Meningeal worm</name>
    <dbReference type="NCBI Taxonomy" id="148309"/>
    <lineage>
        <taxon>Eukaryota</taxon>
        <taxon>Metazoa</taxon>
        <taxon>Ecdysozoa</taxon>
        <taxon>Nematoda</taxon>
        <taxon>Chromadorea</taxon>
        <taxon>Rhabditida</taxon>
        <taxon>Rhabditina</taxon>
        <taxon>Rhabditomorpha</taxon>
        <taxon>Strongyloidea</taxon>
        <taxon>Metastrongylidae</taxon>
        <taxon>Parelaphostrongylus</taxon>
    </lineage>
</organism>
<dbReference type="InterPro" id="IPR043573">
    <property type="entry name" value="Fig4-like"/>
</dbReference>